<dbReference type="Proteomes" id="UP000663882">
    <property type="component" value="Unassembled WGS sequence"/>
</dbReference>
<dbReference type="OrthoDB" id="120976at2759"/>
<evidence type="ECO:0000313" key="2">
    <source>
        <dbReference type="Proteomes" id="UP000663882"/>
    </source>
</evidence>
<gene>
    <name evidence="1" type="ORF">RFH988_LOCUS38978</name>
</gene>
<protein>
    <submittedName>
        <fullName evidence="1">Uncharacterized protein</fullName>
    </submittedName>
</protein>
<reference evidence="1" key="1">
    <citation type="submission" date="2021-02" db="EMBL/GenBank/DDBJ databases">
        <authorList>
            <person name="Nowell W R."/>
        </authorList>
    </citation>
    <scope>NUCLEOTIDE SEQUENCE</scope>
</reference>
<proteinExistence type="predicted"/>
<dbReference type="SUPFAM" id="SSF52047">
    <property type="entry name" value="RNI-like"/>
    <property type="match status" value="1"/>
</dbReference>
<comment type="caution">
    <text evidence="1">The sequence shown here is derived from an EMBL/GenBank/DDBJ whole genome shotgun (WGS) entry which is preliminary data.</text>
</comment>
<name>A0A815TKW6_9BILA</name>
<dbReference type="AlphaFoldDB" id="A0A815TKW6"/>
<dbReference type="InterPro" id="IPR032675">
    <property type="entry name" value="LRR_dom_sf"/>
</dbReference>
<sequence>MMICVLNLTDNQTGERGKDRMAMVLRNNKTFNSLYLRCNSLGESR</sequence>
<dbReference type="Gene3D" id="3.80.10.10">
    <property type="entry name" value="Ribonuclease Inhibitor"/>
    <property type="match status" value="1"/>
</dbReference>
<feature type="non-terminal residue" evidence="1">
    <location>
        <position position="1"/>
    </location>
</feature>
<accession>A0A815TKW6</accession>
<organism evidence="1 2">
    <name type="scientific">Rotaria sordida</name>
    <dbReference type="NCBI Taxonomy" id="392033"/>
    <lineage>
        <taxon>Eukaryota</taxon>
        <taxon>Metazoa</taxon>
        <taxon>Spiralia</taxon>
        <taxon>Gnathifera</taxon>
        <taxon>Rotifera</taxon>
        <taxon>Eurotatoria</taxon>
        <taxon>Bdelloidea</taxon>
        <taxon>Philodinida</taxon>
        <taxon>Philodinidae</taxon>
        <taxon>Rotaria</taxon>
    </lineage>
</organism>
<evidence type="ECO:0000313" key="1">
    <source>
        <dbReference type="EMBL" id="CAF1507838.1"/>
    </source>
</evidence>
<dbReference type="EMBL" id="CAJNOO010012452">
    <property type="protein sequence ID" value="CAF1507838.1"/>
    <property type="molecule type" value="Genomic_DNA"/>
</dbReference>